<reference evidence="1 2" key="1">
    <citation type="submission" date="2016-11" db="EMBL/GenBank/DDBJ databases">
        <title>The macronuclear genome of Stentor coeruleus: a giant cell with tiny introns.</title>
        <authorList>
            <person name="Slabodnick M."/>
            <person name="Ruby J.G."/>
            <person name="Reiff S.B."/>
            <person name="Swart E.C."/>
            <person name="Gosai S."/>
            <person name="Prabakaran S."/>
            <person name="Witkowska E."/>
            <person name="Larue G.E."/>
            <person name="Fisher S."/>
            <person name="Freeman R.M."/>
            <person name="Gunawardena J."/>
            <person name="Chu W."/>
            <person name="Stover N.A."/>
            <person name="Gregory B.D."/>
            <person name="Nowacki M."/>
            <person name="Derisi J."/>
            <person name="Roy S.W."/>
            <person name="Marshall W.F."/>
            <person name="Sood P."/>
        </authorList>
    </citation>
    <scope>NUCLEOTIDE SEQUENCE [LARGE SCALE GENOMIC DNA]</scope>
    <source>
        <strain evidence="1">WM001</strain>
    </source>
</reference>
<sequence>MFLPKRKIYNINQQAVCQIKYPPKILSLRSPVKFSYQIDHSEIERSPQYPTKRRPKSRAISADVYAKVRIRHFTPLFHNKNRSDLPSNLMTMQTVKPTAWEENLDLRSSFNT</sequence>
<keyword evidence="2" id="KW-1185">Reference proteome</keyword>
<proteinExistence type="predicted"/>
<evidence type="ECO:0000313" key="2">
    <source>
        <dbReference type="Proteomes" id="UP000187209"/>
    </source>
</evidence>
<gene>
    <name evidence="1" type="ORF">SteCoe_30387</name>
</gene>
<organism evidence="1 2">
    <name type="scientific">Stentor coeruleus</name>
    <dbReference type="NCBI Taxonomy" id="5963"/>
    <lineage>
        <taxon>Eukaryota</taxon>
        <taxon>Sar</taxon>
        <taxon>Alveolata</taxon>
        <taxon>Ciliophora</taxon>
        <taxon>Postciliodesmatophora</taxon>
        <taxon>Heterotrichea</taxon>
        <taxon>Heterotrichida</taxon>
        <taxon>Stentoridae</taxon>
        <taxon>Stentor</taxon>
    </lineage>
</organism>
<dbReference type="EMBL" id="MPUH01000992">
    <property type="protein sequence ID" value="OMJ71423.1"/>
    <property type="molecule type" value="Genomic_DNA"/>
</dbReference>
<evidence type="ECO:0000313" key="1">
    <source>
        <dbReference type="EMBL" id="OMJ71423.1"/>
    </source>
</evidence>
<dbReference type="AlphaFoldDB" id="A0A1R2B3P1"/>
<accession>A0A1R2B3P1</accession>
<protein>
    <submittedName>
        <fullName evidence="1">Uncharacterized protein</fullName>
    </submittedName>
</protein>
<comment type="caution">
    <text evidence="1">The sequence shown here is derived from an EMBL/GenBank/DDBJ whole genome shotgun (WGS) entry which is preliminary data.</text>
</comment>
<dbReference type="Proteomes" id="UP000187209">
    <property type="component" value="Unassembled WGS sequence"/>
</dbReference>
<name>A0A1R2B3P1_9CILI</name>